<evidence type="ECO:0008006" key="3">
    <source>
        <dbReference type="Google" id="ProtNLM"/>
    </source>
</evidence>
<comment type="caution">
    <text evidence="1">The sequence shown here is derived from an EMBL/GenBank/DDBJ whole genome shotgun (WGS) entry which is preliminary data.</text>
</comment>
<gene>
    <name evidence="1" type="ORF">ACFPYL_16230</name>
</gene>
<protein>
    <recommendedName>
        <fullName evidence="3">DUF559 domain-containing protein</fullName>
    </recommendedName>
</protein>
<proteinExistence type="predicted"/>
<dbReference type="RefSeq" id="WP_379156362.1">
    <property type="nucleotide sequence ID" value="NZ_JBHSRJ010000005.1"/>
</dbReference>
<evidence type="ECO:0000313" key="2">
    <source>
        <dbReference type="Proteomes" id="UP001596135"/>
    </source>
</evidence>
<sequence>MRKKTWREVAADQAGLISRRQLHDLGFDRFRVRNNIAADRWVDLTSTVIGTTTGRLDEGQRRWLGILHAGPRAVLGDLTAAEVAGLRNWHRDDVTVLVPYDLDLDDPPDGIRIARTRRPIDLFRAPGGGLPRWRIEPAILHFGAYQSNRRTAQGVVAAAVQQRLTTPDRLMLTVEQMRPLRWAGLFREAIGDIAGGSQSLAEIDVIRFCRRQGLRPPDRQVRRRDAEGRLRFTDCEWELDDGRTLALEVDGAFHMDVEHWEDDIARQRALTDPQRLVVRCTARELRDDPHRLGADLRRLGVPCRAA</sequence>
<keyword evidence="2" id="KW-1185">Reference proteome</keyword>
<dbReference type="EMBL" id="JBHSRJ010000005">
    <property type="protein sequence ID" value="MFC6044640.1"/>
    <property type="molecule type" value="Genomic_DNA"/>
</dbReference>
<reference evidence="2" key="1">
    <citation type="journal article" date="2019" name="Int. J. Syst. Evol. Microbiol.">
        <title>The Global Catalogue of Microorganisms (GCM) 10K type strain sequencing project: providing services to taxonomists for standard genome sequencing and annotation.</title>
        <authorList>
            <consortium name="The Broad Institute Genomics Platform"/>
            <consortium name="The Broad Institute Genome Sequencing Center for Infectious Disease"/>
            <person name="Wu L."/>
            <person name="Ma J."/>
        </authorList>
    </citation>
    <scope>NUCLEOTIDE SEQUENCE [LARGE SCALE GENOMIC DNA]</scope>
    <source>
        <strain evidence="2">CCUG 54522</strain>
    </source>
</reference>
<evidence type="ECO:0000313" key="1">
    <source>
        <dbReference type="EMBL" id="MFC6044640.1"/>
    </source>
</evidence>
<name>A0ABW1LMI2_9ACTN</name>
<accession>A0ABW1LMI2</accession>
<organism evidence="1 2">
    <name type="scientific">Nocardioides hankookensis</name>
    <dbReference type="NCBI Taxonomy" id="443157"/>
    <lineage>
        <taxon>Bacteria</taxon>
        <taxon>Bacillati</taxon>
        <taxon>Actinomycetota</taxon>
        <taxon>Actinomycetes</taxon>
        <taxon>Propionibacteriales</taxon>
        <taxon>Nocardioidaceae</taxon>
        <taxon>Nocardioides</taxon>
    </lineage>
</organism>
<dbReference type="Proteomes" id="UP001596135">
    <property type="component" value="Unassembled WGS sequence"/>
</dbReference>